<accession>C4WN97</accession>
<evidence type="ECO:0000313" key="1">
    <source>
        <dbReference type="EMBL" id="EEQ93852.1"/>
    </source>
</evidence>
<dbReference type="HOGENOM" id="CLU_2753919_0_0_5"/>
<protein>
    <submittedName>
        <fullName evidence="1">Uncharacterized protein</fullName>
    </submittedName>
</protein>
<dbReference type="Proteomes" id="UP000004386">
    <property type="component" value="Unassembled WGS sequence"/>
</dbReference>
<name>C4WN97_9HYPH</name>
<dbReference type="AlphaFoldDB" id="C4WN97"/>
<gene>
    <name evidence="1" type="ORF">OINT_2001040</name>
</gene>
<comment type="caution">
    <text evidence="1">The sequence shown here is derived from an EMBL/GenBank/DDBJ whole genome shotgun (WGS) entry which is preliminary data.</text>
</comment>
<sequence>MKRRSIDGRAVTLASVEVRGPAKGWKNRSEEQWSGLTRYRPAIFDTIYMDRGNFGVKNRGEMRPSLATAG</sequence>
<organism evidence="1 2">
    <name type="scientific">Brucella intermedia LMG 3301</name>
    <dbReference type="NCBI Taxonomy" id="641118"/>
    <lineage>
        <taxon>Bacteria</taxon>
        <taxon>Pseudomonadati</taxon>
        <taxon>Pseudomonadota</taxon>
        <taxon>Alphaproteobacteria</taxon>
        <taxon>Hyphomicrobiales</taxon>
        <taxon>Brucellaceae</taxon>
        <taxon>Brucella/Ochrobactrum group</taxon>
        <taxon>Brucella</taxon>
    </lineage>
</organism>
<dbReference type="EMBL" id="ACQA01000002">
    <property type="protein sequence ID" value="EEQ93852.1"/>
    <property type="molecule type" value="Genomic_DNA"/>
</dbReference>
<proteinExistence type="predicted"/>
<reference evidence="1 2" key="1">
    <citation type="submission" date="2009-05" db="EMBL/GenBank/DDBJ databases">
        <authorList>
            <person name="Setubal J.C."/>
            <person name="Boyle S."/>
            <person name="Crasta O.R."/>
            <person name="Gillespie J.J."/>
            <person name="Kenyon R.W."/>
            <person name="Lu J."/>
            <person name="Mane S."/>
            <person name="Nagrani S."/>
            <person name="Shallom J.M."/>
            <person name="Shallom S."/>
            <person name="Shukla M."/>
            <person name="Snyder E.E."/>
            <person name="Sobral B.W."/>
            <person name="Wattam A.R."/>
            <person name="Will R."/>
            <person name="Williams K."/>
            <person name="Yoo H."/>
            <person name="Munk C."/>
            <person name="Tapia R."/>
            <person name="Green L."/>
            <person name="Rogers Y."/>
            <person name="Detter J.C."/>
            <person name="Bruce D."/>
            <person name="Brettin T.S."/>
            <person name="Tsolis R."/>
        </authorList>
    </citation>
    <scope>NUCLEOTIDE SEQUENCE [LARGE SCALE GENOMIC DNA]</scope>
    <source>
        <strain evidence="1 2">LMG 3301</strain>
    </source>
</reference>
<evidence type="ECO:0000313" key="2">
    <source>
        <dbReference type="Proteomes" id="UP000004386"/>
    </source>
</evidence>